<accession>A0AAE1CKF3</accession>
<feature type="compositionally biased region" description="Basic residues" evidence="1">
    <location>
        <begin position="3042"/>
        <end position="3051"/>
    </location>
</feature>
<feature type="region of interest" description="Disordered" evidence="1">
    <location>
        <begin position="1498"/>
        <end position="1517"/>
    </location>
</feature>
<feature type="compositionally biased region" description="Polar residues" evidence="1">
    <location>
        <begin position="2922"/>
        <end position="2931"/>
    </location>
</feature>
<feature type="compositionally biased region" description="Polar residues" evidence="1">
    <location>
        <begin position="2124"/>
        <end position="2142"/>
    </location>
</feature>
<evidence type="ECO:0000313" key="4">
    <source>
        <dbReference type="Proteomes" id="UP001283361"/>
    </source>
</evidence>
<feature type="region of interest" description="Disordered" evidence="1">
    <location>
        <begin position="1545"/>
        <end position="1576"/>
    </location>
</feature>
<dbReference type="Pfam" id="PF03184">
    <property type="entry name" value="DDE_1"/>
    <property type="match status" value="1"/>
</dbReference>
<dbReference type="PANTHER" id="PTHR15294">
    <property type="entry name" value="RETINOVIN-RELATED"/>
    <property type="match status" value="1"/>
</dbReference>
<dbReference type="InterPro" id="IPR028889">
    <property type="entry name" value="USP"/>
</dbReference>
<dbReference type="PROSITE" id="PS50235">
    <property type="entry name" value="USP_3"/>
    <property type="match status" value="1"/>
</dbReference>
<dbReference type="Pfam" id="PF15499">
    <property type="entry name" value="Peptidase_C98"/>
    <property type="match status" value="1"/>
</dbReference>
<feature type="compositionally biased region" description="Polar residues" evidence="1">
    <location>
        <begin position="2289"/>
        <end position="2303"/>
    </location>
</feature>
<feature type="domain" description="USP" evidence="2">
    <location>
        <begin position="609"/>
        <end position="1158"/>
    </location>
</feature>
<proteinExistence type="predicted"/>
<feature type="region of interest" description="Disordered" evidence="1">
    <location>
        <begin position="2904"/>
        <end position="2931"/>
    </location>
</feature>
<feature type="compositionally biased region" description="Low complexity" evidence="1">
    <location>
        <begin position="1198"/>
        <end position="1209"/>
    </location>
</feature>
<feature type="compositionally biased region" description="Polar residues" evidence="1">
    <location>
        <begin position="522"/>
        <end position="544"/>
    </location>
</feature>
<feature type="region of interest" description="Disordered" evidence="1">
    <location>
        <begin position="2100"/>
        <end position="2143"/>
    </location>
</feature>
<feature type="compositionally biased region" description="Polar residues" evidence="1">
    <location>
        <begin position="1641"/>
        <end position="1670"/>
    </location>
</feature>
<protein>
    <recommendedName>
        <fullName evidence="2">USP domain-containing protein</fullName>
    </recommendedName>
</protein>
<dbReference type="Proteomes" id="UP001283361">
    <property type="component" value="Unassembled WGS sequence"/>
</dbReference>
<dbReference type="GO" id="GO:0015030">
    <property type="term" value="C:Cajal body"/>
    <property type="evidence" value="ECO:0007669"/>
    <property type="project" value="TreeGrafter"/>
</dbReference>
<dbReference type="InterPro" id="IPR004875">
    <property type="entry name" value="DDE_SF_endonuclease_dom"/>
</dbReference>
<feature type="region of interest" description="Disordered" evidence="1">
    <location>
        <begin position="522"/>
        <end position="549"/>
    </location>
</feature>
<dbReference type="InterPro" id="IPR017956">
    <property type="entry name" value="AT_hook_DNA-bd_motif"/>
</dbReference>
<reference evidence="3" key="1">
    <citation type="journal article" date="2023" name="G3 (Bethesda)">
        <title>A reference genome for the long-term kleptoplast-retaining sea slug Elysia crispata morphotype clarki.</title>
        <authorList>
            <person name="Eastman K.E."/>
            <person name="Pendleton A.L."/>
            <person name="Shaikh M.A."/>
            <person name="Suttiyut T."/>
            <person name="Ogas R."/>
            <person name="Tomko P."/>
            <person name="Gavelis G."/>
            <person name="Widhalm J.R."/>
            <person name="Wisecaver J.H."/>
        </authorList>
    </citation>
    <scope>NUCLEOTIDE SEQUENCE</scope>
    <source>
        <strain evidence="3">ECLA1</strain>
    </source>
</reference>
<organism evidence="3 4">
    <name type="scientific">Elysia crispata</name>
    <name type="common">lettuce slug</name>
    <dbReference type="NCBI Taxonomy" id="231223"/>
    <lineage>
        <taxon>Eukaryota</taxon>
        <taxon>Metazoa</taxon>
        <taxon>Spiralia</taxon>
        <taxon>Lophotrochozoa</taxon>
        <taxon>Mollusca</taxon>
        <taxon>Gastropoda</taxon>
        <taxon>Heterobranchia</taxon>
        <taxon>Euthyneura</taxon>
        <taxon>Panpulmonata</taxon>
        <taxon>Sacoglossa</taxon>
        <taxon>Placobranchoidea</taxon>
        <taxon>Plakobranchidae</taxon>
        <taxon>Elysia</taxon>
    </lineage>
</organism>
<feature type="region of interest" description="Disordered" evidence="1">
    <location>
        <begin position="2870"/>
        <end position="2891"/>
    </location>
</feature>
<dbReference type="PANTHER" id="PTHR15294:SF3">
    <property type="entry name" value="SUMO-SPECIFIC ISOPEPTIDASE USPL1"/>
    <property type="match status" value="1"/>
</dbReference>
<feature type="compositionally biased region" description="Polar residues" evidence="1">
    <location>
        <begin position="1498"/>
        <end position="1510"/>
    </location>
</feature>
<feature type="region of interest" description="Disordered" evidence="1">
    <location>
        <begin position="1183"/>
        <end position="1282"/>
    </location>
</feature>
<evidence type="ECO:0000256" key="1">
    <source>
        <dbReference type="SAM" id="MobiDB-lite"/>
    </source>
</evidence>
<dbReference type="InterPro" id="IPR033505">
    <property type="entry name" value="USPL1"/>
</dbReference>
<feature type="compositionally biased region" description="Polar residues" evidence="1">
    <location>
        <begin position="3096"/>
        <end position="3124"/>
    </location>
</feature>
<sequence>MPTTANHSALNPATSDPQTPEGCSEDNSQAVEAHLDAFQSLTASVDTAQNTTPESDTSQQVALTNVGGSEVSSTVEDTDPSLEYENDIVSTVLPATSTSINLSQNSSTTPSENEPVVIPPPAPSKGFQDAFAAFASAALPEPEYEEEEEMDIQESIVADSNPRDASSSENLLNSYLKSTETDSSSAPNVTDGGETCVSSAIDSSFVSTTKDLLAVEQPQEGLSSGECVQQLIQNEQPIGEMEDQLYHVPAEQLTEPVCEELTQNQPEVDMEDQQQLTQQHTVAEDAVPDQVSLASEQLAQDASAVSDSVYFIQGTDANGEVITSIIDPNEIGSYFDSVVYKQCMMSNGEIETTIVHSGVQPSVQEQHQSQSHGEQQVIYAHDLNGQLTPIDSAQSANDIAPPGKQFVYMQDSTGRIIRTIMDANQTMVPGQQVYYTQSDDGRIITSVMDPSTAGAAVVDQQPQGEQAVYQSQQQQDLTADSAAITGAPQQAENVGETANFNIDSGLSGLNMLAELSHLTAEQTPTASGLPNDSKGTSSTDSNSADMDEFRPVAMVTRRVGADEGVDEVSSTISGLKIEKQKSPVYQLVSELKPELQVPALSVSRDNLFVQWQNLDAMCWMDVVLIMLVYSPTLRPLVNMDPGHELASTLLITLLKANRQAQKRHNISFRRSTHVAQKSRAITDDRVDSFLRFVTTQRKRENYDLKDIGNMDETPVWIEMPGKSTLELKGKKEVRMMSTGHEKERITVVLSALADGTKLAPFVLLPGIRPLPKEDIPSGIQVYMCGSRVKSWANEGTTIEWLKRIWGRHVTTRRLLVWDTFCGHMTPAVKDKLRTTHNTDITYIPGGCTSVLQPADVSWNKPFKNHFAKLYDEWMITGPFSYTKAGNRKPPPKATILAWIKQAWGHVTPEIVLVQNLLKKSNGVEICGLHTGTGNAATSIQDPKTAKLVSKENMDEIGKAINILYAMREKIWQALQPRLRCERGKHNSPVLVLPLLVREKPAIKQMFTMNYRYVFKCEKCGYTQDDIHTKILPSIPAVPEDFNMREPCFVRNCFECQAPNQRMMMKFEGLQDFVQMHFVKGLPHNRFDELSFDFQGDHFEVTAVVHYKNNPDHFIAWVRNAPGSTWMECDDLKSVITRYHHTMPAIPPGQVHMVMWERRLTPAHELQMRDTEDTRVLASLVLTVQQPSTHQTSDPAARPTGLPSTSPSGSWAGKTSSLLSSIPNQSPVFSPYILRGRGRGSRGRGSRGSRGAPSSLTSTIRRSTPTSLTSSPNANQTGSPQVVRLPLSALSNSSPGTTHSTTKYVLMGNSGAGQGTGGTASKVVVVRSQGGANNLTTQQLLQLLQRTGAISQSGAKIAIATSGVNTTAAITSTATTDTTSSLISNASKGSTSYIIQSDGTITTTSAPVSTVAPLVQSSMQLMTSTDTGSTGVPIDTINTPSANNSGESKPSVKLVSVLPSALASLTSTYGQVASTSSFRSQDLSTPLVNQVENATEMLDQNTTSSHATETDTLLGRDPTLTIQEAPKASIAPQVTESEEESFATANIQQTSESDPLLVSPETTEPPTITTGSNTTQQQGIASRFIQIPTSGGGSILTQLVVRNGKMVLVPVDKATQAQAEAQPSSVLKLSGGSVGSAPKITLRTTSRATSQNLSENSTNSKQEMDTATHSASSSVVGSLGLGSLMAKGNQGFITMPTQGSTPKRTIQLISVPRGPGQQNSKTIILNPGNASNTTAHQISLPSETVNSSAGDNQTVKSEGQGRILSQEGNLVIRELRRPEASPATLTTTLMGDSDSSLISTPAVSLLRDMSSRTSSVGGISLVGSGQKQPESFKYILPGSNTTHILHTGSSTSTGQVTSRAFTALSSSGTIIGGQLTPAIGSTAMGTSPMDQDLGLTEEGGNVFGLDTTEYIPASRGRPRGGRGSRGSRGSRGNQRGRGRIGKSGGRGRASSELWSSMEMVAPGSSQNISTLSGLRQIGAHVIESGAENVDGVPVLSIPEFSDASQSEASTAVESIQAEAQMATGAEGILGQSDQQPVEAWTSPEPSINTSTNPRVITQSIPSVKANHGFDILTQGILGSEANGSPQTFKKARSLLTGAQVTTGSSSFSGPHESVASVFSAPEAESVQTEGSALHGSSSTQSQHSEIDTLIEAALAAAKPSKVKSLEDNLEASDQTILDKEHDISSGPGKLDQRVMSVEERHVSTAEKYRMPVELFQPDDEPSEKSKSEIWSTKILETDEQPQHEMQTEEKLENWMESEETQTVHKEQQVDVENEQLCDVEMNNMKGMVQANDNLVPDSSPSIPATDTPAAPQKWSPSTSPGRISSEHRTSSAPRSLNQILSSKEEAVEEAMPLAWTTKSISSFSLQTQNLNSDTVESQLISAQDNNQSLTPAETEKHSVEKLQETISVAREEEGHLVQAKQQILFKKGKKRGRSRKSSCTKSSNTLTNVTSSLVIENKHVSLDEGKESLQDKSVTSDMEKNKGYYAEKDLSPSNISTEKFENDVEKDNGDASKIANHARNFILSPNRTQSSEQFPELRRDFAFHEDMDGNKATAAQTSQMKYGQSSISNANADVGGQSKIVKDDEIEESGAEASKEYMLKGDVQILHSYLDNSDLIKKSSNILMEQFAIYRDIKNETLDPKKGKDIQNNPKMQIVEEYMKQDQILCSRDSPYIEEEKSSPAVLVRPRRQCADWGKLLSGQEGDSYFNYNVLKGGSKLKRSRRHPSFNFSHAFPLHKEEKGCLTIKSLQTKVTRRHKKSLQLPKLDPSKDPTLVPMVVEGEEACTGGSVVTSPTGGEVFTSVVIGHKRLQADWACGMSDHEEDEEHSCRLDSSLSPEEIRIAQTQYCQQLAMVLFMEAGDLSSLLLGVDDGETDNDISDSSIRGSEADIKDEKTSCSNQYQQEQEVADESILPEGFNSPDVKSYYQSEGSKTSGGSDFNYLASHVKLGKKRGRKKKSGVRSPLSASLATSNYQLNTPSIKRQRLSQDDEDLGVIDSTESNKEIVQVSSKEDLEMSLPNAEGECGGNTNNLSCSASEGAHVTEAKRKRGRPKKKSNQEASPVCQKDSFDAQCKVLYISREREKNAEDVEIYKNIDESDIVNTGHTNGLSSPNTSEDNVINRMNSDAQPVSVAKSPSRRSGRMTIPSKRVLDSWDGLPLSQLNNP</sequence>
<feature type="compositionally biased region" description="Polar residues" evidence="1">
    <location>
        <begin position="1"/>
        <end position="18"/>
    </location>
</feature>
<feature type="compositionally biased region" description="Polar residues" evidence="1">
    <location>
        <begin position="3023"/>
        <end position="3032"/>
    </location>
</feature>
<feature type="compositionally biased region" description="Basic residues" evidence="1">
    <location>
        <begin position="1235"/>
        <end position="1246"/>
    </location>
</feature>
<feature type="region of interest" description="Disordered" evidence="1">
    <location>
        <begin position="42"/>
        <end position="79"/>
    </location>
</feature>
<keyword evidence="4" id="KW-1185">Reference proteome</keyword>
<dbReference type="SMART" id="SM00384">
    <property type="entry name" value="AT_hook"/>
    <property type="match status" value="2"/>
</dbReference>
<feature type="compositionally biased region" description="Polar residues" evidence="1">
    <location>
        <begin position="1212"/>
        <end position="1227"/>
    </location>
</feature>
<dbReference type="GO" id="GO:0003677">
    <property type="term" value="F:DNA binding"/>
    <property type="evidence" value="ECO:0007669"/>
    <property type="project" value="InterPro"/>
</dbReference>
<feature type="region of interest" description="Disordered" evidence="1">
    <location>
        <begin position="1907"/>
        <end position="1950"/>
    </location>
</feature>
<dbReference type="GO" id="GO:0030576">
    <property type="term" value="P:Cajal body organization"/>
    <property type="evidence" value="ECO:0007669"/>
    <property type="project" value="InterPro"/>
</dbReference>
<feature type="region of interest" description="Disordered" evidence="1">
    <location>
        <begin position="3096"/>
        <end position="3161"/>
    </location>
</feature>
<feature type="compositionally biased region" description="Low complexity" evidence="1">
    <location>
        <begin position="1248"/>
        <end position="1271"/>
    </location>
</feature>
<evidence type="ECO:0000313" key="3">
    <source>
        <dbReference type="EMBL" id="KAK3701954.1"/>
    </source>
</evidence>
<feature type="region of interest" description="Disordered" evidence="1">
    <location>
        <begin position="1"/>
        <end position="28"/>
    </location>
</feature>
<feature type="compositionally biased region" description="Low complexity" evidence="1">
    <location>
        <begin position="1558"/>
        <end position="1576"/>
    </location>
</feature>
<feature type="region of interest" description="Disordered" evidence="1">
    <location>
        <begin position="2289"/>
        <end position="2336"/>
    </location>
</feature>
<evidence type="ECO:0000259" key="2">
    <source>
        <dbReference type="PROSITE" id="PS50235"/>
    </source>
</evidence>
<gene>
    <name evidence="3" type="ORF">RRG08_017845</name>
</gene>
<dbReference type="InterPro" id="IPR028890">
    <property type="entry name" value="Peptidase_C98"/>
</dbReference>
<feature type="compositionally biased region" description="Polar residues" evidence="1">
    <location>
        <begin position="42"/>
        <end position="75"/>
    </location>
</feature>
<comment type="caution">
    <text evidence="3">The sequence shown here is derived from an EMBL/GenBank/DDBJ whole genome shotgun (WGS) entry which is preliminary data.</text>
</comment>
<dbReference type="GO" id="GO:0032183">
    <property type="term" value="F:SUMO binding"/>
    <property type="evidence" value="ECO:0007669"/>
    <property type="project" value="InterPro"/>
</dbReference>
<dbReference type="GO" id="GO:0016926">
    <property type="term" value="P:protein desumoylation"/>
    <property type="evidence" value="ECO:0007669"/>
    <property type="project" value="TreeGrafter"/>
</dbReference>
<name>A0AAE1CKF3_9GAST</name>
<feature type="region of interest" description="Disordered" evidence="1">
    <location>
        <begin position="1616"/>
        <end position="1672"/>
    </location>
</feature>
<dbReference type="EMBL" id="JAWDGP010007871">
    <property type="protein sequence ID" value="KAK3701954.1"/>
    <property type="molecule type" value="Genomic_DNA"/>
</dbReference>
<feature type="compositionally biased region" description="Polar residues" evidence="1">
    <location>
        <begin position="1183"/>
        <end position="1193"/>
    </location>
</feature>
<feature type="region of interest" description="Disordered" evidence="1">
    <location>
        <begin position="3016"/>
        <end position="3060"/>
    </location>
</feature>